<evidence type="ECO:0000313" key="2">
    <source>
        <dbReference type="EMBL" id="CAL6059108.1"/>
    </source>
</evidence>
<sequence length="1189" mass="137745">MHDVSTRLQQRKNEEATKFNRLTPSAQPFGQLQAFQPTLGQPFDQQLSQTNFDSQDAFTSKQSVFGKYTTQLGLISSYVSVEELQKYVNQLNEIIFKCIQCAKLMAGQIDGDLQFMQNFIATNAKFMSVDVLDVFVANIQPIKTKSREKDKIQVQIKESEYQKIVKEINNKIQKEIPMYIYRWSGSELNLVQKPLLRDPIQFQKSSQQDQFQQQKRFDKNAFHFMKLATVEQFNLIKNNLMLTQKDSEGVYALSDMFQALNEVQDFSVQAKNFMKLLAQVTTQEAQAQAFLLFMKVTNNKDFIVAILENAEEAFSSRSKDIFLSKLGSDNILHILASKLDQQQQHTKSFEKEMYKQQRVVDSVLDITIKLFQKLNILDTLIVQQNDAGLTPFMVAVTNNYFNILLLAQGDNSVDGEKNNVLHYYISHLITQQAQNQSNQKSIDDFKLMEQKVDVKALLEQENAYSFTPVHFGAQFTDMLRYFDEKKVDFRKLSSNRTLFRSKDGYNLRFLMEKHCDLFLVEEEKQNSMITELYVPFNHVICSDCTTELINYAATLGYDQTMMAKCMLYDRSIDVIKQIRKLKIIPDLRLVQLFFGSLIRNVYANQNDLIKELSKLFKVTDFAPEESFKLLIEEPIIYYNFFEPLCQMGIKPDAKTILQLALKLNNEKILLSINSKLFNKDNVIGLIRLIQRPLEPNNNEEESAVKLLTELKSLIEQQDLIQDLVIAFVMATPPLNNNPQYKAVLKHHLYSMIENIDSSKLQLAMNEVQIVHEFDPMLDQLCAKHNLIVSPKPLLKIPKMFHLIPTESDKKLVAQIALQNYSVEGEKEVNPMFSVRENVLHFKDIPCDVIGFREAGEKLGMMMIKVQKQNNGFVVMKRFQNIQMYNKQPHLNQQFGRTRKCFVTAELAFKQFMRSLSSKTQQTLEQIHHETNTLEGNQSGKGFKFFINIYSQLLTGYQPTFYKIENQFLQFEDKFQKGVTRQMWQTVIMTYIKDIKIFNAIHKYITQIENLNSLTDTQLKSLYLHLSLFTYYPNKLSREQLINYVNDSVSKATAHIRLINCLYKNEINQKLVEIAMKELGFELSESVFFGYRALVVDKAPILNSGTLINLNDERVKLVINFKQDQGNSKWRGYFDLILPGVGLLYAVKENKQGQLSSMIECTKGIFKLGQVNFFAVDTLENQITPIIFTE</sequence>
<dbReference type="Proteomes" id="UP001642409">
    <property type="component" value="Unassembled WGS sequence"/>
</dbReference>
<gene>
    <name evidence="1" type="ORF">HINF_LOCUS40091</name>
    <name evidence="2" type="ORF">HINF_LOCUS48589</name>
</gene>
<comment type="caution">
    <text evidence="1">The sequence shown here is derived from an EMBL/GenBank/DDBJ whole genome shotgun (WGS) entry which is preliminary data.</text>
</comment>
<dbReference type="EMBL" id="CATOUU010000832">
    <property type="protein sequence ID" value="CAI9952446.1"/>
    <property type="molecule type" value="Genomic_DNA"/>
</dbReference>
<evidence type="ECO:0000313" key="1">
    <source>
        <dbReference type="EMBL" id="CAI9952446.1"/>
    </source>
</evidence>
<evidence type="ECO:0000313" key="3">
    <source>
        <dbReference type="Proteomes" id="UP001642409"/>
    </source>
</evidence>
<name>A0AA86Q886_9EUKA</name>
<protein>
    <submittedName>
        <fullName evidence="1">Uncharacterized protein</fullName>
    </submittedName>
</protein>
<organism evidence="1">
    <name type="scientific">Hexamita inflata</name>
    <dbReference type="NCBI Taxonomy" id="28002"/>
    <lineage>
        <taxon>Eukaryota</taxon>
        <taxon>Metamonada</taxon>
        <taxon>Diplomonadida</taxon>
        <taxon>Hexamitidae</taxon>
        <taxon>Hexamitinae</taxon>
        <taxon>Hexamita</taxon>
    </lineage>
</organism>
<dbReference type="EMBL" id="CAXDID020000224">
    <property type="protein sequence ID" value="CAL6059108.1"/>
    <property type="molecule type" value="Genomic_DNA"/>
</dbReference>
<reference evidence="2 3" key="2">
    <citation type="submission" date="2024-07" db="EMBL/GenBank/DDBJ databases">
        <authorList>
            <person name="Akdeniz Z."/>
        </authorList>
    </citation>
    <scope>NUCLEOTIDE SEQUENCE [LARGE SCALE GENOMIC DNA]</scope>
</reference>
<accession>A0AA86Q886</accession>
<dbReference type="AlphaFoldDB" id="A0AA86Q886"/>
<proteinExistence type="predicted"/>
<reference evidence="1" key="1">
    <citation type="submission" date="2023-06" db="EMBL/GenBank/DDBJ databases">
        <authorList>
            <person name="Kurt Z."/>
        </authorList>
    </citation>
    <scope>NUCLEOTIDE SEQUENCE</scope>
</reference>
<keyword evidence="3" id="KW-1185">Reference proteome</keyword>